<reference evidence="5" key="3">
    <citation type="submission" date="2025-08" db="UniProtKB">
        <authorList>
            <consortium name="RefSeq"/>
        </authorList>
    </citation>
    <scope>IDENTIFICATION</scope>
    <source>
        <strain evidence="5">CBS 342.82</strain>
    </source>
</reference>
<organism evidence="5">
    <name type="scientific">Dissoconium aciculare CBS 342.82</name>
    <dbReference type="NCBI Taxonomy" id="1314786"/>
    <lineage>
        <taxon>Eukaryota</taxon>
        <taxon>Fungi</taxon>
        <taxon>Dikarya</taxon>
        <taxon>Ascomycota</taxon>
        <taxon>Pezizomycotina</taxon>
        <taxon>Dothideomycetes</taxon>
        <taxon>Dothideomycetidae</taxon>
        <taxon>Mycosphaerellales</taxon>
        <taxon>Dissoconiaceae</taxon>
        <taxon>Dissoconium</taxon>
    </lineage>
</organism>
<gene>
    <name evidence="5" type="ORF">K489DRAFT_375474</name>
</gene>
<comment type="similarity">
    <text evidence="1">Belongs to the lcsJ thioesterase family.</text>
</comment>
<evidence type="ECO:0000313" key="4">
    <source>
        <dbReference type="Proteomes" id="UP000504637"/>
    </source>
</evidence>
<reference evidence="5" key="1">
    <citation type="submission" date="2020-01" db="EMBL/GenBank/DDBJ databases">
        <authorList>
            <consortium name="DOE Joint Genome Institute"/>
            <person name="Haridas S."/>
            <person name="Albert R."/>
            <person name="Binder M."/>
            <person name="Bloem J."/>
            <person name="Labutti K."/>
            <person name="Salamov A."/>
            <person name="Andreopoulos B."/>
            <person name="Baker S.E."/>
            <person name="Barry K."/>
            <person name="Bills G."/>
            <person name="Bluhm B.H."/>
            <person name="Cannon C."/>
            <person name="Castanera R."/>
            <person name="Culley D.E."/>
            <person name="Daum C."/>
            <person name="Ezra D."/>
            <person name="Gonzalez J.B."/>
            <person name="Henrissat B."/>
            <person name="Kuo A."/>
            <person name="Liang C."/>
            <person name="Lipzen A."/>
            <person name="Lutzoni F."/>
            <person name="Magnuson J."/>
            <person name="Mondo S."/>
            <person name="Nolan M."/>
            <person name="Ohm R."/>
            <person name="Pangilinan J."/>
            <person name="Park H.-J."/>
            <person name="Ramirez L."/>
            <person name="Alfaro M."/>
            <person name="Sun H."/>
            <person name="Tritt A."/>
            <person name="Yoshinaga Y."/>
            <person name="Zwiers L.-H."/>
            <person name="Turgeon B.G."/>
            <person name="Goodwin S.B."/>
            <person name="Spatafora J.W."/>
            <person name="Crous P.W."/>
            <person name="Grigoriev I.V."/>
        </authorList>
    </citation>
    <scope>NUCLEOTIDE SEQUENCE</scope>
    <source>
        <strain evidence="5">CBS 342.82</strain>
    </source>
</reference>
<dbReference type="PANTHER" id="PTHR12475">
    <property type="match status" value="1"/>
</dbReference>
<accession>A0A6J3MI46</accession>
<protein>
    <recommendedName>
        <fullName evidence="6">Capsule polysaccharide biosynthesis protein</fullName>
    </recommendedName>
</protein>
<evidence type="ECO:0000256" key="2">
    <source>
        <dbReference type="SAM" id="MobiDB-lite"/>
    </source>
</evidence>
<keyword evidence="3" id="KW-1133">Transmembrane helix</keyword>
<dbReference type="Gene3D" id="3.10.129.10">
    <property type="entry name" value="Hotdog Thioesterase"/>
    <property type="match status" value="1"/>
</dbReference>
<name>A0A6J3MI46_9PEZI</name>
<dbReference type="Proteomes" id="UP000504637">
    <property type="component" value="Unplaced"/>
</dbReference>
<dbReference type="SUPFAM" id="SSF54637">
    <property type="entry name" value="Thioesterase/thiol ester dehydrase-isomerase"/>
    <property type="match status" value="1"/>
</dbReference>
<evidence type="ECO:0008006" key="6">
    <source>
        <dbReference type="Google" id="ProtNLM"/>
    </source>
</evidence>
<feature type="transmembrane region" description="Helical" evidence="3">
    <location>
        <begin position="35"/>
        <end position="53"/>
    </location>
</feature>
<evidence type="ECO:0000313" key="5">
    <source>
        <dbReference type="RefSeq" id="XP_033464420.1"/>
    </source>
</evidence>
<dbReference type="RefSeq" id="XP_033464420.1">
    <property type="nucleotide sequence ID" value="XM_033603695.1"/>
</dbReference>
<keyword evidence="3" id="KW-0472">Membrane</keyword>
<dbReference type="GeneID" id="54361495"/>
<reference evidence="5" key="2">
    <citation type="submission" date="2020-04" db="EMBL/GenBank/DDBJ databases">
        <authorList>
            <consortium name="NCBI Genome Project"/>
        </authorList>
    </citation>
    <scope>NUCLEOTIDE SEQUENCE</scope>
    <source>
        <strain evidence="5">CBS 342.82</strain>
    </source>
</reference>
<dbReference type="InterPro" id="IPR029069">
    <property type="entry name" value="HotDog_dom_sf"/>
</dbReference>
<evidence type="ECO:0000256" key="1">
    <source>
        <dbReference type="ARBA" id="ARBA00038476"/>
    </source>
</evidence>
<dbReference type="Pfam" id="PF13279">
    <property type="entry name" value="4HBT_2"/>
    <property type="match status" value="1"/>
</dbReference>
<proteinExistence type="inferred from homology"/>
<sequence length="363" mass="40538">MPSVGTSVALLAAVASISASPALQSFLGRSLSSSSTMSTVFKLFAILYVVLNFKNLPGVWHIRVFRGMIYQLWFNRNYLKTPKHLFTPMVTESTNTLMDCDYNIHKSNSTYFADLDVSRAHALSAVIRTGLTRLNKGDQEGLEKSTIETKGRYGVALGAVSCFFLRQIDPLSKFEIYTRVLSWDRKWLYLISHIVRKGAIRPESYVLQPWKNSKRKPTEAKQDARDFNKNIYATSVSRYVFKKGRLTINPELVLERSRLLPPRPSGVSLPPRAEASNGDVASASSKPGVLQDISGPESAAGVVAANLTVIEDGAKVFQDEWTWEDMEAERLRGLKLAAHLDALNDCHGELRADEVLGKYGDYW</sequence>
<dbReference type="OrthoDB" id="265761at2759"/>
<keyword evidence="3" id="KW-0812">Transmembrane</keyword>
<evidence type="ECO:0000256" key="3">
    <source>
        <dbReference type="SAM" id="Phobius"/>
    </source>
</evidence>
<dbReference type="PANTHER" id="PTHR12475:SF4">
    <property type="entry name" value="PROTEIN THEM6"/>
    <property type="match status" value="1"/>
</dbReference>
<keyword evidence="4" id="KW-1185">Reference proteome</keyword>
<feature type="region of interest" description="Disordered" evidence="2">
    <location>
        <begin position="264"/>
        <end position="288"/>
    </location>
</feature>
<dbReference type="AlphaFoldDB" id="A0A6J3MI46"/>
<dbReference type="InterPro" id="IPR051490">
    <property type="entry name" value="THEM6_lcsJ_thioesterase"/>
</dbReference>